<name>A0AAQ3PK94_PASNO</name>
<gene>
    <name evidence="1" type="ORF">U9M48_001994</name>
</gene>
<dbReference type="PANTHER" id="PTHR11439">
    <property type="entry name" value="GAG-POL-RELATED RETROTRANSPOSON"/>
    <property type="match status" value="1"/>
</dbReference>
<accession>A0AAQ3PK94</accession>
<reference evidence="1 2" key="1">
    <citation type="submission" date="2024-02" db="EMBL/GenBank/DDBJ databases">
        <title>High-quality chromosome-scale genome assembly of Pensacola bahiagrass (Paspalum notatum Flugge var. saurae).</title>
        <authorList>
            <person name="Vega J.M."/>
            <person name="Podio M."/>
            <person name="Orjuela J."/>
            <person name="Siena L.A."/>
            <person name="Pessino S.C."/>
            <person name="Combes M.C."/>
            <person name="Mariac C."/>
            <person name="Albertini E."/>
            <person name="Pupilli F."/>
            <person name="Ortiz J.P.A."/>
            <person name="Leblanc O."/>
        </authorList>
    </citation>
    <scope>NUCLEOTIDE SEQUENCE [LARGE SCALE GENOMIC DNA]</scope>
    <source>
        <strain evidence="1">R1</strain>
        <tissue evidence="1">Leaf</tissue>
    </source>
</reference>
<proteinExistence type="predicted"/>
<dbReference type="Proteomes" id="UP001341281">
    <property type="component" value="Chromosome 01"/>
</dbReference>
<sequence length="112" mass="12326">MAECHFTSTPVDTRAKLFAIDGAPVADPTDLAGALQYLTLTRPNLAYAVHQVCLFMHDPHEPHLTLIKWILRYVKGTISVDLHLGTGSVQSLTAYSDTDWAGYPESRRSTLG</sequence>
<protein>
    <submittedName>
        <fullName evidence="1">Uncharacterized protein</fullName>
    </submittedName>
</protein>
<organism evidence="1 2">
    <name type="scientific">Paspalum notatum var. saurae</name>
    <dbReference type="NCBI Taxonomy" id="547442"/>
    <lineage>
        <taxon>Eukaryota</taxon>
        <taxon>Viridiplantae</taxon>
        <taxon>Streptophyta</taxon>
        <taxon>Embryophyta</taxon>
        <taxon>Tracheophyta</taxon>
        <taxon>Spermatophyta</taxon>
        <taxon>Magnoliopsida</taxon>
        <taxon>Liliopsida</taxon>
        <taxon>Poales</taxon>
        <taxon>Poaceae</taxon>
        <taxon>PACMAD clade</taxon>
        <taxon>Panicoideae</taxon>
        <taxon>Andropogonodae</taxon>
        <taxon>Paspaleae</taxon>
        <taxon>Paspalinae</taxon>
        <taxon>Paspalum</taxon>
    </lineage>
</organism>
<dbReference type="AlphaFoldDB" id="A0AAQ3PK94"/>
<dbReference type="EMBL" id="CP144745">
    <property type="protein sequence ID" value="WVZ50769.1"/>
    <property type="molecule type" value="Genomic_DNA"/>
</dbReference>
<dbReference type="PANTHER" id="PTHR11439:SF524">
    <property type="entry name" value="RNA-DIRECTED DNA POLYMERASE, PROTEIN KINASE RLK-PELLE-DLSV FAMILY"/>
    <property type="match status" value="1"/>
</dbReference>
<evidence type="ECO:0000313" key="2">
    <source>
        <dbReference type="Proteomes" id="UP001341281"/>
    </source>
</evidence>
<evidence type="ECO:0000313" key="1">
    <source>
        <dbReference type="EMBL" id="WVZ50769.1"/>
    </source>
</evidence>
<keyword evidence="2" id="KW-1185">Reference proteome</keyword>